<organism evidence="2 3">
    <name type="scientific">Paracraurococcus lichenis</name>
    <dbReference type="NCBI Taxonomy" id="3064888"/>
    <lineage>
        <taxon>Bacteria</taxon>
        <taxon>Pseudomonadati</taxon>
        <taxon>Pseudomonadota</taxon>
        <taxon>Alphaproteobacteria</taxon>
        <taxon>Acetobacterales</taxon>
        <taxon>Roseomonadaceae</taxon>
        <taxon>Paracraurococcus</taxon>
    </lineage>
</organism>
<protein>
    <submittedName>
        <fullName evidence="2">IS1595 family transposase</fullName>
    </submittedName>
</protein>
<proteinExistence type="predicted"/>
<gene>
    <name evidence="2" type="ORF">Q7A36_37395</name>
</gene>
<reference evidence="2 3" key="1">
    <citation type="submission" date="2023-08" db="EMBL/GenBank/DDBJ databases">
        <title>The draft genome sequence of Paracraurococcus sp. LOR1-02.</title>
        <authorList>
            <person name="Kingkaew E."/>
            <person name="Tanasupawat S."/>
        </authorList>
    </citation>
    <scope>NUCLEOTIDE SEQUENCE [LARGE SCALE GENOMIC DNA]</scope>
    <source>
        <strain evidence="2 3">LOR1-02</strain>
    </source>
</reference>
<feature type="domain" description="ISXO2-like transposase" evidence="1">
    <location>
        <begin position="152"/>
        <end position="324"/>
    </location>
</feature>
<dbReference type="EMBL" id="JAUTWS010000153">
    <property type="protein sequence ID" value="MDO9714037.1"/>
    <property type="molecule type" value="Genomic_DNA"/>
</dbReference>
<accession>A0ABT9ECV0</accession>
<name>A0ABT9ECV0_9PROT</name>
<dbReference type="NCBIfam" id="NF033547">
    <property type="entry name" value="transpos_IS1595"/>
    <property type="match status" value="1"/>
</dbReference>
<dbReference type="RefSeq" id="WP_305108880.1">
    <property type="nucleotide sequence ID" value="NZ_JAUTWS010000153.1"/>
</dbReference>
<comment type="caution">
    <text evidence="2">The sequence shown here is derived from an EMBL/GenBank/DDBJ whole genome shotgun (WGS) entry which is preliminary data.</text>
</comment>
<sequence length="340" mass="37469">MSSLESRRLNHLESTIRAASGEQLITIERLVAEVASMRVAEVALARRTEVACVKRRCPHCEAESAHLHGKDKNGRQRFRCRISECRRTFNILTGTPMARARMPDRWGQYLSYMTDHCSVRKIVEAGIGVNHTTVWRWRHRFLKAAAQDNTAILSGVIEADETFFVRSCKGHRGWVKGRPPEPRAARPRAWGATKRGLSDEQVPVLTALDNAGGVYEAILPSLAAIETTLDGRIAPGSVVCSDGTAAYVKAAVKAGAEHRRVVVPTTTPVTVKVAPLPTKRRQKGRLGLGRVNAHHGQIKALVNGRCRGVATRYLGNYLGWHRAMLHEGFTGKALLDRALA</sequence>
<dbReference type="SMART" id="SM01126">
    <property type="entry name" value="DDE_Tnp_IS1595"/>
    <property type="match status" value="1"/>
</dbReference>
<dbReference type="Proteomes" id="UP001243009">
    <property type="component" value="Unassembled WGS sequence"/>
</dbReference>
<evidence type="ECO:0000313" key="3">
    <source>
        <dbReference type="Proteomes" id="UP001243009"/>
    </source>
</evidence>
<keyword evidence="3" id="KW-1185">Reference proteome</keyword>
<evidence type="ECO:0000313" key="2">
    <source>
        <dbReference type="EMBL" id="MDO9714037.1"/>
    </source>
</evidence>
<dbReference type="InterPro" id="IPR024445">
    <property type="entry name" value="Tnp_ISXO2-like"/>
</dbReference>
<evidence type="ECO:0000259" key="1">
    <source>
        <dbReference type="SMART" id="SM01126"/>
    </source>
</evidence>